<dbReference type="PANTHER" id="PTHR30482">
    <property type="entry name" value="HIGH-AFFINITY BRANCHED-CHAIN AMINO ACID TRANSPORT SYSTEM PERMEASE"/>
    <property type="match status" value="1"/>
</dbReference>
<sequence length="327" mass="33697">MIDLLAYAAFSLTFAVIFAVAALGLNLQFGYAGLFNVGIAGFFAIGAYTSAILTGPEWASSLGGFGLPVPVGIAAAALTSAVAAYLVGSAVLRLGGDHLAIATFGIGVSIQIAVTNLGAITNGPNGLFGIPRPFRDGSALLTGNLAWLATCVVVLAVIWWVLAHLSAMPWGRTLRALSEDETASAGLGKDVRRFKLEAFTIGSALCGVSGALYAHFAGFISPHDFLPILTFQIYAMVIIGGTGNNLGTVVGSVIVWVLWSASGAVLGSTLPADWQSKAGALRIILIAVVLLAVLHARPGGLFGERPPGLRRREEAADDPSSKPEVTP</sequence>
<evidence type="ECO:0000256" key="2">
    <source>
        <dbReference type="ARBA" id="ARBA00022475"/>
    </source>
</evidence>
<dbReference type="AlphaFoldDB" id="A0AAE3VR76"/>
<keyword evidence="3 7" id="KW-0812">Transmembrane</keyword>
<feature type="transmembrane region" description="Helical" evidence="7">
    <location>
        <begin position="6"/>
        <end position="27"/>
    </location>
</feature>
<dbReference type="Pfam" id="PF02653">
    <property type="entry name" value="BPD_transp_2"/>
    <property type="match status" value="1"/>
</dbReference>
<evidence type="ECO:0000256" key="4">
    <source>
        <dbReference type="ARBA" id="ARBA00022989"/>
    </source>
</evidence>
<reference evidence="8" key="1">
    <citation type="submission" date="2023-07" db="EMBL/GenBank/DDBJ databases">
        <title>Genomic Encyclopedia of Type Strains, Phase IV (KMG-IV): sequencing the most valuable type-strain genomes for metagenomic binning, comparative biology and taxonomic classification.</title>
        <authorList>
            <person name="Goeker M."/>
        </authorList>
    </citation>
    <scope>NUCLEOTIDE SEQUENCE</scope>
    <source>
        <strain evidence="8">DSM 21202</strain>
    </source>
</reference>
<evidence type="ECO:0000256" key="7">
    <source>
        <dbReference type="SAM" id="Phobius"/>
    </source>
</evidence>
<protein>
    <submittedName>
        <fullName evidence="8">Branched-chain amino acid transport system permease protein</fullName>
    </submittedName>
</protein>
<dbReference type="RefSeq" id="WP_306886709.1">
    <property type="nucleotide sequence ID" value="NZ_JAUSUL010000003.1"/>
</dbReference>
<dbReference type="PANTHER" id="PTHR30482:SF10">
    <property type="entry name" value="HIGH-AFFINITY BRANCHED-CHAIN AMINO ACID TRANSPORT PROTEIN BRAE"/>
    <property type="match status" value="1"/>
</dbReference>
<comment type="subcellular location">
    <subcellularLocation>
        <location evidence="1">Cell membrane</location>
        <topology evidence="1">Multi-pass membrane protein</topology>
    </subcellularLocation>
</comment>
<keyword evidence="4 7" id="KW-1133">Transmembrane helix</keyword>
<dbReference type="InterPro" id="IPR043428">
    <property type="entry name" value="LivM-like"/>
</dbReference>
<evidence type="ECO:0000256" key="3">
    <source>
        <dbReference type="ARBA" id="ARBA00022692"/>
    </source>
</evidence>
<comment type="caution">
    <text evidence="8">The sequence shown here is derived from an EMBL/GenBank/DDBJ whole genome shotgun (WGS) entry which is preliminary data.</text>
</comment>
<gene>
    <name evidence="8" type="ORF">J2S73_003310</name>
</gene>
<dbReference type="InterPro" id="IPR001851">
    <property type="entry name" value="ABC_transp_permease"/>
</dbReference>
<dbReference type="EMBL" id="JAUSUL010000003">
    <property type="protein sequence ID" value="MDQ0316834.1"/>
    <property type="molecule type" value="Genomic_DNA"/>
</dbReference>
<keyword evidence="9" id="KW-1185">Reference proteome</keyword>
<evidence type="ECO:0000313" key="9">
    <source>
        <dbReference type="Proteomes" id="UP001229244"/>
    </source>
</evidence>
<feature type="transmembrane region" description="Helical" evidence="7">
    <location>
        <begin position="99"/>
        <end position="120"/>
    </location>
</feature>
<keyword evidence="2" id="KW-1003">Cell membrane</keyword>
<keyword evidence="5 7" id="KW-0472">Membrane</keyword>
<feature type="transmembrane region" description="Helical" evidence="7">
    <location>
        <begin position="279"/>
        <end position="296"/>
    </location>
</feature>
<proteinExistence type="predicted"/>
<name>A0AAE3VR76_9HYPH</name>
<feature type="transmembrane region" description="Helical" evidence="7">
    <location>
        <begin position="140"/>
        <end position="162"/>
    </location>
</feature>
<evidence type="ECO:0000313" key="8">
    <source>
        <dbReference type="EMBL" id="MDQ0316834.1"/>
    </source>
</evidence>
<evidence type="ECO:0000256" key="1">
    <source>
        <dbReference type="ARBA" id="ARBA00004651"/>
    </source>
</evidence>
<dbReference type="CDD" id="cd06581">
    <property type="entry name" value="TM_PBP1_LivM_like"/>
    <property type="match status" value="1"/>
</dbReference>
<feature type="transmembrane region" description="Helical" evidence="7">
    <location>
        <begin position="34"/>
        <end position="53"/>
    </location>
</feature>
<accession>A0AAE3VR76</accession>
<dbReference type="GO" id="GO:0005886">
    <property type="term" value="C:plasma membrane"/>
    <property type="evidence" value="ECO:0007669"/>
    <property type="project" value="UniProtKB-SubCell"/>
</dbReference>
<evidence type="ECO:0000256" key="6">
    <source>
        <dbReference type="SAM" id="MobiDB-lite"/>
    </source>
</evidence>
<dbReference type="Proteomes" id="UP001229244">
    <property type="component" value="Unassembled WGS sequence"/>
</dbReference>
<feature type="region of interest" description="Disordered" evidence="6">
    <location>
        <begin position="305"/>
        <end position="327"/>
    </location>
</feature>
<organism evidence="8 9">
    <name type="scientific">Amorphus orientalis</name>
    <dbReference type="NCBI Taxonomy" id="649198"/>
    <lineage>
        <taxon>Bacteria</taxon>
        <taxon>Pseudomonadati</taxon>
        <taxon>Pseudomonadota</taxon>
        <taxon>Alphaproteobacteria</taxon>
        <taxon>Hyphomicrobiales</taxon>
        <taxon>Amorphaceae</taxon>
        <taxon>Amorphus</taxon>
    </lineage>
</organism>
<feature type="transmembrane region" description="Helical" evidence="7">
    <location>
        <begin position="65"/>
        <end position="87"/>
    </location>
</feature>
<feature type="transmembrane region" description="Helical" evidence="7">
    <location>
        <begin position="233"/>
        <end position="259"/>
    </location>
</feature>
<evidence type="ECO:0000256" key="5">
    <source>
        <dbReference type="ARBA" id="ARBA00023136"/>
    </source>
</evidence>
<dbReference type="GO" id="GO:0015658">
    <property type="term" value="F:branched-chain amino acid transmembrane transporter activity"/>
    <property type="evidence" value="ECO:0007669"/>
    <property type="project" value="InterPro"/>
</dbReference>
<feature type="transmembrane region" description="Helical" evidence="7">
    <location>
        <begin position="198"/>
        <end position="221"/>
    </location>
</feature>